<keyword evidence="1" id="KW-0694">RNA-binding</keyword>
<dbReference type="InterPro" id="IPR001584">
    <property type="entry name" value="Integrase_cat-core"/>
</dbReference>
<dbReference type="GeneID" id="81368476"/>
<gene>
    <name evidence="3" type="ORF">N7509_004859</name>
</gene>
<keyword evidence="4" id="KW-1185">Reference proteome</keyword>
<dbReference type="RefSeq" id="XP_056488798.1">
    <property type="nucleotide sequence ID" value="XM_056629496.1"/>
</dbReference>
<dbReference type="EMBL" id="JAPZBU010000006">
    <property type="protein sequence ID" value="KAJ5396746.1"/>
    <property type="molecule type" value="Genomic_DNA"/>
</dbReference>
<feature type="domain" description="Integrase catalytic" evidence="2">
    <location>
        <begin position="1"/>
        <end position="137"/>
    </location>
</feature>
<evidence type="ECO:0000313" key="4">
    <source>
        <dbReference type="Proteomes" id="UP001147747"/>
    </source>
</evidence>
<proteinExistence type="predicted"/>
<dbReference type="InterPro" id="IPR012337">
    <property type="entry name" value="RNaseH-like_sf"/>
</dbReference>
<dbReference type="OrthoDB" id="4364638at2759"/>
<evidence type="ECO:0000313" key="3">
    <source>
        <dbReference type="EMBL" id="KAJ5396746.1"/>
    </source>
</evidence>
<dbReference type="PROSITE" id="PS50994">
    <property type="entry name" value="INTEGRASE"/>
    <property type="match status" value="1"/>
</dbReference>
<dbReference type="Pfam" id="PF00665">
    <property type="entry name" value="rve"/>
    <property type="match status" value="1"/>
</dbReference>
<dbReference type="SUPFAM" id="SSF53098">
    <property type="entry name" value="Ribonuclease H-like"/>
    <property type="match status" value="1"/>
</dbReference>
<protein>
    <submittedName>
        <fullName evidence="3">Retrovirus polyprotein</fullName>
    </submittedName>
</protein>
<dbReference type="GO" id="GO:0005634">
    <property type="term" value="C:nucleus"/>
    <property type="evidence" value="ECO:0007669"/>
    <property type="project" value="UniProtKB-ARBA"/>
</dbReference>
<organism evidence="3 4">
    <name type="scientific">Penicillium cosmopolitanum</name>
    <dbReference type="NCBI Taxonomy" id="1131564"/>
    <lineage>
        <taxon>Eukaryota</taxon>
        <taxon>Fungi</taxon>
        <taxon>Dikarya</taxon>
        <taxon>Ascomycota</taxon>
        <taxon>Pezizomycotina</taxon>
        <taxon>Eurotiomycetes</taxon>
        <taxon>Eurotiomycetidae</taxon>
        <taxon>Eurotiales</taxon>
        <taxon>Aspergillaceae</taxon>
        <taxon>Penicillium</taxon>
    </lineage>
</organism>
<dbReference type="InterPro" id="IPR036397">
    <property type="entry name" value="RNaseH_sf"/>
</dbReference>
<name>A0A9W9W1H2_9EURO</name>
<sequence length="137" mass="15967">MNFRSFSKDRYGFDAVCVFVDRPSKRPISVPCHKDIDAKGTSRLFVGHVYRWVGLPESIVSDRGGQFVSEFWKEFCRILGIDRRLSTAYHPQTDEQSEIGNQYMAQRLRPFVNYYQDDWSEYLPMIDFAAVFGCSSK</sequence>
<reference evidence="3" key="2">
    <citation type="journal article" date="2023" name="IMA Fungus">
        <title>Comparative genomic study of the Penicillium genus elucidates a diverse pangenome and 15 lateral gene transfer events.</title>
        <authorList>
            <person name="Petersen C."/>
            <person name="Sorensen T."/>
            <person name="Nielsen M.R."/>
            <person name="Sondergaard T.E."/>
            <person name="Sorensen J.L."/>
            <person name="Fitzpatrick D.A."/>
            <person name="Frisvad J.C."/>
            <person name="Nielsen K.L."/>
        </authorList>
    </citation>
    <scope>NUCLEOTIDE SEQUENCE</scope>
    <source>
        <strain evidence="3">IBT 29677</strain>
    </source>
</reference>
<dbReference type="GO" id="GO:0015074">
    <property type="term" value="P:DNA integration"/>
    <property type="evidence" value="ECO:0007669"/>
    <property type="project" value="InterPro"/>
</dbReference>
<comment type="caution">
    <text evidence="3">The sequence shown here is derived from an EMBL/GenBank/DDBJ whole genome shotgun (WGS) entry which is preliminary data.</text>
</comment>
<dbReference type="Gene3D" id="3.30.420.10">
    <property type="entry name" value="Ribonuclease H-like superfamily/Ribonuclease H"/>
    <property type="match status" value="1"/>
</dbReference>
<accession>A0A9W9W1H2</accession>
<dbReference type="PANTHER" id="PTHR34072:SF52">
    <property type="entry name" value="RIBONUCLEASE H"/>
    <property type="match status" value="1"/>
</dbReference>
<dbReference type="PANTHER" id="PTHR34072">
    <property type="entry name" value="ENZYMATIC POLYPROTEIN-RELATED"/>
    <property type="match status" value="1"/>
</dbReference>
<dbReference type="GO" id="GO:0003723">
    <property type="term" value="F:RNA binding"/>
    <property type="evidence" value="ECO:0007669"/>
    <property type="project" value="UniProtKB-KW"/>
</dbReference>
<evidence type="ECO:0000256" key="1">
    <source>
        <dbReference type="ARBA" id="ARBA00022884"/>
    </source>
</evidence>
<dbReference type="Proteomes" id="UP001147747">
    <property type="component" value="Unassembled WGS sequence"/>
</dbReference>
<evidence type="ECO:0000259" key="2">
    <source>
        <dbReference type="PROSITE" id="PS50994"/>
    </source>
</evidence>
<reference evidence="3" key="1">
    <citation type="submission" date="2022-12" db="EMBL/GenBank/DDBJ databases">
        <authorList>
            <person name="Petersen C."/>
        </authorList>
    </citation>
    <scope>NUCLEOTIDE SEQUENCE</scope>
    <source>
        <strain evidence="3">IBT 29677</strain>
    </source>
</reference>
<dbReference type="AlphaFoldDB" id="A0A9W9W1H2"/>